<feature type="domain" description="ABC transporter" evidence="5">
    <location>
        <begin position="102"/>
        <end position="325"/>
    </location>
</feature>
<dbReference type="PROSITE" id="PS00211">
    <property type="entry name" value="ABC_TRANSPORTER_1"/>
    <property type="match status" value="1"/>
</dbReference>
<evidence type="ECO:0000313" key="7">
    <source>
        <dbReference type="Proteomes" id="UP000005710"/>
    </source>
</evidence>
<dbReference type="GO" id="GO:0016887">
    <property type="term" value="F:ATP hydrolysis activity"/>
    <property type="evidence" value="ECO:0007669"/>
    <property type="project" value="InterPro"/>
</dbReference>
<gene>
    <name evidence="6" type="ORF">ThesuDRAFT_01138</name>
</gene>
<evidence type="ECO:0000256" key="3">
    <source>
        <dbReference type="ARBA" id="ARBA00022840"/>
    </source>
</evidence>
<dbReference type="CDD" id="cd03230">
    <property type="entry name" value="ABC_DR_subfamily_A"/>
    <property type="match status" value="1"/>
</dbReference>
<keyword evidence="1" id="KW-0813">Transport</keyword>
<dbReference type="STRING" id="867903.ThesuDRAFT_01138"/>
<evidence type="ECO:0000256" key="1">
    <source>
        <dbReference type="ARBA" id="ARBA00022448"/>
    </source>
</evidence>
<dbReference type="EMBL" id="AENY02000002">
    <property type="protein sequence ID" value="EKP95387.1"/>
    <property type="molecule type" value="Genomic_DNA"/>
</dbReference>
<evidence type="ECO:0000256" key="4">
    <source>
        <dbReference type="SAM" id="MobiDB-lite"/>
    </source>
</evidence>
<dbReference type="Gene3D" id="3.40.50.300">
    <property type="entry name" value="P-loop containing nucleotide triphosphate hydrolases"/>
    <property type="match status" value="1"/>
</dbReference>
<dbReference type="InterPro" id="IPR017871">
    <property type="entry name" value="ABC_transporter-like_CS"/>
</dbReference>
<dbReference type="AlphaFoldDB" id="K6PR17"/>
<dbReference type="InterPro" id="IPR003593">
    <property type="entry name" value="AAA+_ATPase"/>
</dbReference>
<keyword evidence="7" id="KW-1185">Reference proteome</keyword>
<name>K6PR17_9FIRM</name>
<dbReference type="InterPro" id="IPR051782">
    <property type="entry name" value="ABC_Transporter_VariousFunc"/>
</dbReference>
<proteinExistence type="predicted"/>
<feature type="region of interest" description="Disordered" evidence="4">
    <location>
        <begin position="47"/>
        <end position="84"/>
    </location>
</feature>
<dbReference type="PANTHER" id="PTHR42939">
    <property type="entry name" value="ABC TRANSPORTER ATP-BINDING PROTEIN ALBC-RELATED"/>
    <property type="match status" value="1"/>
</dbReference>
<dbReference type="InterPro" id="IPR027417">
    <property type="entry name" value="P-loop_NTPase"/>
</dbReference>
<protein>
    <submittedName>
        <fullName evidence="6">ABC-type multidrug transport system, ATPase component</fullName>
    </submittedName>
</protein>
<keyword evidence="3" id="KW-0067">ATP-binding</keyword>
<reference evidence="6" key="2">
    <citation type="submission" date="2012-10" db="EMBL/GenBank/DDBJ databases">
        <title>Improved high-quality draft of Thermaerobacter subterraneus C21, DSM 13965.</title>
        <authorList>
            <consortium name="DOE Joint Genome Institute"/>
            <person name="Eisen J."/>
            <person name="Huntemann M."/>
            <person name="Wei C.-L."/>
            <person name="Han J."/>
            <person name="Detter J.C."/>
            <person name="Han C."/>
            <person name="Tapia R."/>
            <person name="Chen A."/>
            <person name="Kyrpides N."/>
            <person name="Mavromatis K."/>
            <person name="Markowitz V."/>
            <person name="Szeto E."/>
            <person name="Ivanova N."/>
            <person name="Mikhailova N."/>
            <person name="Ovchinnikova G."/>
            <person name="Pagani I."/>
            <person name="Pati A."/>
            <person name="Goodwin L."/>
            <person name="Nordberg H.P."/>
            <person name="Cantor M.N."/>
            <person name="Hua S.X."/>
            <person name="Woyke T."/>
            <person name="Eisen J."/>
            <person name="Klenk H.-P."/>
        </authorList>
    </citation>
    <scope>NUCLEOTIDE SEQUENCE [LARGE SCALE GENOMIC DNA]</scope>
    <source>
        <strain evidence="6">DSM 13965</strain>
    </source>
</reference>
<evidence type="ECO:0000259" key="5">
    <source>
        <dbReference type="PROSITE" id="PS50893"/>
    </source>
</evidence>
<sequence length="329" mass="34723">MTRWYPLASSPASWRGSFTVSSTMRPTGVASPASSTGTGFGAAVSAAAVSSGDSPPSSPPGPMPAAGFPGATSQSAVESAAQSAANFGGGEDLATEAAPPAVSFHHVWKRYGSIEALRDVTFTLPAGTVTGLVGANGSGKSTLLKVAAGFVRPARGEVRVLGQTPGVELRRRIAFVAEVDPLDPWMTVDQTVRFVRSFFTDWDEDQEGELREILELPGRRRVGELSKGMRTRVRLLLGLARVAPLVLLDEPFSGIDPVSRRRIADAILAACRRGGRTILLSTHDLKDAEPLFDRLMVLAGGRLVLAGDADELRARHGKSLEGIVEEVLA</sequence>
<evidence type="ECO:0000313" key="6">
    <source>
        <dbReference type="EMBL" id="EKP95387.1"/>
    </source>
</evidence>
<dbReference type="SUPFAM" id="SSF52540">
    <property type="entry name" value="P-loop containing nucleoside triphosphate hydrolases"/>
    <property type="match status" value="1"/>
</dbReference>
<dbReference type="PROSITE" id="PS50893">
    <property type="entry name" value="ABC_TRANSPORTER_2"/>
    <property type="match status" value="1"/>
</dbReference>
<dbReference type="Pfam" id="PF00005">
    <property type="entry name" value="ABC_tran"/>
    <property type="match status" value="1"/>
</dbReference>
<organism evidence="6 7">
    <name type="scientific">Thermaerobacter subterraneus DSM 13965</name>
    <dbReference type="NCBI Taxonomy" id="867903"/>
    <lineage>
        <taxon>Bacteria</taxon>
        <taxon>Bacillati</taxon>
        <taxon>Bacillota</taxon>
        <taxon>Clostridia</taxon>
        <taxon>Eubacteriales</taxon>
        <taxon>Clostridiales Family XVII. Incertae Sedis</taxon>
        <taxon>Thermaerobacter</taxon>
    </lineage>
</organism>
<dbReference type="HOGENOM" id="CLU_000604_1_2_9"/>
<dbReference type="SMART" id="SM00382">
    <property type="entry name" value="AAA"/>
    <property type="match status" value="1"/>
</dbReference>
<feature type="compositionally biased region" description="Low complexity" evidence="4">
    <location>
        <begin position="64"/>
        <end position="84"/>
    </location>
</feature>
<dbReference type="PANTHER" id="PTHR42939:SF1">
    <property type="entry name" value="ABC TRANSPORTER ATP-BINDING PROTEIN ALBC-RELATED"/>
    <property type="match status" value="1"/>
</dbReference>
<dbReference type="Proteomes" id="UP000005710">
    <property type="component" value="Unassembled WGS sequence"/>
</dbReference>
<dbReference type="eggNOG" id="COG1131">
    <property type="taxonomic scope" value="Bacteria"/>
</dbReference>
<evidence type="ECO:0000256" key="2">
    <source>
        <dbReference type="ARBA" id="ARBA00022741"/>
    </source>
</evidence>
<accession>K6PR17</accession>
<comment type="caution">
    <text evidence="6">The sequence shown here is derived from an EMBL/GenBank/DDBJ whole genome shotgun (WGS) entry which is preliminary data.</text>
</comment>
<reference evidence="6" key="1">
    <citation type="submission" date="2010-10" db="EMBL/GenBank/DDBJ databases">
        <authorList>
            <consortium name="US DOE Joint Genome Institute (JGI-PGF)"/>
            <person name="Lucas S."/>
            <person name="Copeland A."/>
            <person name="Lapidus A."/>
            <person name="Bruce D."/>
            <person name="Goodwin L."/>
            <person name="Pitluck S."/>
            <person name="Kyrpides N."/>
            <person name="Mavromatis K."/>
            <person name="Detter J.C."/>
            <person name="Han C."/>
            <person name="Land M."/>
            <person name="Hauser L."/>
            <person name="Markowitz V."/>
            <person name="Cheng J.-F."/>
            <person name="Hugenholtz P."/>
            <person name="Woyke T."/>
            <person name="Wu D."/>
            <person name="Pukall R."/>
            <person name="Wahrenburg C."/>
            <person name="Brambilla E."/>
            <person name="Klenk H.-P."/>
            <person name="Eisen J.A."/>
        </authorList>
    </citation>
    <scope>NUCLEOTIDE SEQUENCE [LARGE SCALE GENOMIC DNA]</scope>
    <source>
        <strain evidence="6">DSM 13965</strain>
    </source>
</reference>
<keyword evidence="2" id="KW-0547">Nucleotide-binding</keyword>
<dbReference type="GO" id="GO:0005524">
    <property type="term" value="F:ATP binding"/>
    <property type="evidence" value="ECO:0007669"/>
    <property type="project" value="UniProtKB-KW"/>
</dbReference>
<dbReference type="InterPro" id="IPR003439">
    <property type="entry name" value="ABC_transporter-like_ATP-bd"/>
</dbReference>